<dbReference type="EMBL" id="JXXN02002633">
    <property type="protein sequence ID" value="THD22626.1"/>
    <property type="molecule type" value="Genomic_DNA"/>
</dbReference>
<dbReference type="InterPro" id="IPR011042">
    <property type="entry name" value="6-blade_b-propeller_TolB-like"/>
</dbReference>
<reference evidence="4" key="1">
    <citation type="submission" date="2019-03" db="EMBL/GenBank/DDBJ databases">
        <title>Improved annotation for the trematode Fasciola hepatica.</title>
        <authorList>
            <person name="Choi Y.-J."/>
            <person name="Martin J."/>
            <person name="Mitreva M."/>
        </authorList>
    </citation>
    <scope>NUCLEOTIDE SEQUENCE [LARGE SCALE GENOMIC DNA]</scope>
</reference>
<evidence type="ECO:0000256" key="3">
    <source>
        <dbReference type="SAM" id="MobiDB-lite"/>
    </source>
</evidence>
<keyword evidence="5" id="KW-1185">Reference proteome</keyword>
<dbReference type="PROSITE" id="PS51125">
    <property type="entry name" value="NHL"/>
    <property type="match status" value="2"/>
</dbReference>
<keyword evidence="1" id="KW-0677">Repeat</keyword>
<proteinExistence type="predicted"/>
<comment type="caution">
    <text evidence="4">The sequence shown here is derived from an EMBL/GenBank/DDBJ whole genome shotgun (WGS) entry which is preliminary data.</text>
</comment>
<evidence type="ECO:0000256" key="1">
    <source>
        <dbReference type="ARBA" id="ARBA00022737"/>
    </source>
</evidence>
<feature type="compositionally biased region" description="Low complexity" evidence="3">
    <location>
        <begin position="776"/>
        <end position="785"/>
    </location>
</feature>
<gene>
    <name evidence="4" type="ORF">D915_006426</name>
</gene>
<dbReference type="SUPFAM" id="SSF101898">
    <property type="entry name" value="NHL repeat"/>
    <property type="match status" value="1"/>
</dbReference>
<dbReference type="GO" id="GO:0003730">
    <property type="term" value="F:mRNA 3'-UTR binding"/>
    <property type="evidence" value="ECO:0007669"/>
    <property type="project" value="TreeGrafter"/>
</dbReference>
<feature type="repeat" description="NHL" evidence="2">
    <location>
        <begin position="699"/>
        <end position="742"/>
    </location>
</feature>
<organism evidence="4 5">
    <name type="scientific">Fasciola hepatica</name>
    <name type="common">Liver fluke</name>
    <dbReference type="NCBI Taxonomy" id="6192"/>
    <lineage>
        <taxon>Eukaryota</taxon>
        <taxon>Metazoa</taxon>
        <taxon>Spiralia</taxon>
        <taxon>Lophotrochozoa</taxon>
        <taxon>Platyhelminthes</taxon>
        <taxon>Trematoda</taxon>
        <taxon>Digenea</taxon>
        <taxon>Plagiorchiida</taxon>
        <taxon>Echinostomata</taxon>
        <taxon>Echinostomatoidea</taxon>
        <taxon>Fasciolidae</taxon>
        <taxon>Fasciola</taxon>
    </lineage>
</organism>
<protein>
    <submittedName>
        <fullName evidence="4">Uncharacterized protein</fullName>
    </submittedName>
</protein>
<dbReference type="InterPro" id="IPR050952">
    <property type="entry name" value="TRIM-NHL_E3_ligases"/>
</dbReference>
<feature type="repeat" description="NHL" evidence="2">
    <location>
        <begin position="888"/>
        <end position="923"/>
    </location>
</feature>
<dbReference type="Proteomes" id="UP000230066">
    <property type="component" value="Unassembled WGS sequence"/>
</dbReference>
<sequence length="1068" mass="120884">MRRCSSTTELCFSLDHLDYQFLSLPSSPRKYFSDEQCRFITVSPPDPDIWGSDHGHLAKLMYNLFQQSTTNVPKSHQRRELHVSSTFADPHSYQLTASIRSFYGLLYLYHLECEDLGHRGSGYEPPLLWTTSILQKLHSPSTVLCRWDSHVLFVDLIDQIRRISLIPVCSQKCLLVCHSYPNNRFAQTDSSKWSFGLSQSPEWQMREVFTPHRLSSMASQMTEPNSLVAFYLHYSKSHEARLGEQLCLAWYELGVLFRGACKTKPVYPSHYRLIRLNRPVDSTNWADFHQLCQSIQVSNIIVVEQGYAYALLTDPGMFLSGEPNNVREIQGDFRFIWFVLRVPLTKPHNNITARSSPLIPECFGPLSLNRGPDDELSPFITIGCQSDRFIVYEYLRNSDLIRHEINVNQRKDSNGSYPIRTRISLRKLLGLSTDEILLWMRCLTKERFEDLVLCHRFCDHCTPVISILRFPCGKRNEQLNPSVYPLYLFPIPMEAIDYGTMSHSLSDATAEYVLFWGPNNPKLNFCKLNFTRLVMLFEDSTSDITTLTYSIGNSTTQVLLELLDTAEEKLVTQRTNLVCAKPYRSEVSSITCLPVTRTRGRFYMKLKEQWHQLIRQSTDPHYSTKQRELYRAIASRISTWPANIAIKLDHSDLSDSGCLCDDLPKLPTGQNQFGDAVDLTDLINAVALPSIPRAITTCLLRFGCYGAAVHEFREPNGIAVMPDSTIAVADGNAEMIKFFSPAGQFIKAWKLRTARSVSAFPNCLALRSSAVASQLSSRSPSCSSSDHITRDRSLADSPTPTSPLMNSTVLRIADTPGSEETGDLVVVLRKPAPCVLIYSLNGNKIREFQGGLMSPKCVAVDREDRIVVVESHIMRVNVYAWSGDVLARFQTRLAYPVSVAVDSAHCIYITDNLAHCVVVFNYVGDVLGTIGSRGLTNYPFGVTILNCDWVTTDEDSSAMAYEERSKEMERVVIVDNHNNLNISIFEPCGRLVHAMHSGIKHAQIYAIALDYRTRIDSNFANHPSSVVNSYQSVVVKARQACPSRLSLVVASKDFRIYRYPLPHEILTY</sequence>
<name>A0A4E0R722_FASHE</name>
<evidence type="ECO:0000313" key="5">
    <source>
        <dbReference type="Proteomes" id="UP000230066"/>
    </source>
</evidence>
<evidence type="ECO:0000313" key="4">
    <source>
        <dbReference type="EMBL" id="THD22626.1"/>
    </source>
</evidence>
<dbReference type="Gene3D" id="2.120.10.30">
    <property type="entry name" value="TolB, C-terminal domain"/>
    <property type="match status" value="2"/>
</dbReference>
<feature type="region of interest" description="Disordered" evidence="3">
    <location>
        <begin position="776"/>
        <end position="807"/>
    </location>
</feature>
<dbReference type="AlphaFoldDB" id="A0A4E0R722"/>
<feature type="compositionally biased region" description="Polar residues" evidence="3">
    <location>
        <begin position="796"/>
        <end position="807"/>
    </location>
</feature>
<dbReference type="PANTHER" id="PTHR24104:SF41">
    <property type="entry name" value="BRAIN TUMOR PROTEIN"/>
    <property type="match status" value="1"/>
</dbReference>
<evidence type="ECO:0000256" key="2">
    <source>
        <dbReference type="PROSITE-ProRule" id="PRU00504"/>
    </source>
</evidence>
<dbReference type="PANTHER" id="PTHR24104">
    <property type="entry name" value="E3 UBIQUITIN-PROTEIN LIGASE NHLRC1-RELATED"/>
    <property type="match status" value="1"/>
</dbReference>
<accession>A0A4E0R722</accession>
<dbReference type="InterPro" id="IPR001258">
    <property type="entry name" value="NHL_repeat"/>
</dbReference>